<dbReference type="Proteomes" id="UP000516173">
    <property type="component" value="Chromosome"/>
</dbReference>
<sequence>MSTRGVLPVPEVLTRTRAWALRVVGERLGEGTGEAEMAEYRIDELAHAAGTTSRNVRAYQERGLLPPPTRRSGRALIYDDTHLARLKIIDALLQRGFTTAHIADFITSWETGKDLTEILGLQHAVTATWGKAEEPLEVPRELVDTFLGGADGVAVEVGQLERLAKLGLVRLHGETVEFVRPELLETFAELSNYGFDLSGVIDLHAAVVERLEDIARLMVTAAKDRIVDEHGPGWLPDSDAEIGETAKMLNHLRDLGTTAVRSSLDQALDRVLQAELSDYLATAASKRRDGAD</sequence>
<name>A0A7G1KGG9_9NOCA</name>
<dbReference type="InterPro" id="IPR009061">
    <property type="entry name" value="DNA-bd_dom_put_sf"/>
</dbReference>
<dbReference type="RefSeq" id="WP_342212935.1">
    <property type="nucleotide sequence ID" value="NZ_AP023396.1"/>
</dbReference>
<accession>A0A7G1KGG9</accession>
<keyword evidence="1" id="KW-0238">DNA-binding</keyword>
<keyword evidence="4" id="KW-1185">Reference proteome</keyword>
<dbReference type="GO" id="GO:0003677">
    <property type="term" value="F:DNA binding"/>
    <property type="evidence" value="ECO:0007669"/>
    <property type="project" value="UniProtKB-KW"/>
</dbReference>
<reference evidence="3 4" key="1">
    <citation type="submission" date="2020-08" db="EMBL/GenBank/DDBJ databases">
        <title>Genome Sequencing of Nocardia wallacei strain FMUON74 and assembly.</title>
        <authorList>
            <person name="Toyokawa M."/>
            <person name="Uesaka K."/>
        </authorList>
    </citation>
    <scope>NUCLEOTIDE SEQUENCE [LARGE SCALE GENOMIC DNA]</scope>
    <source>
        <strain evidence="3 4">FMUON74</strain>
    </source>
</reference>
<evidence type="ECO:0000313" key="3">
    <source>
        <dbReference type="EMBL" id="BCK54070.1"/>
    </source>
</evidence>
<dbReference type="Pfam" id="PF13411">
    <property type="entry name" value="MerR_1"/>
    <property type="match status" value="1"/>
</dbReference>
<dbReference type="SUPFAM" id="SSF46955">
    <property type="entry name" value="Putative DNA-binding domain"/>
    <property type="match status" value="1"/>
</dbReference>
<organism evidence="3 4">
    <name type="scientific">Nocardia wallacei</name>
    <dbReference type="NCBI Taxonomy" id="480035"/>
    <lineage>
        <taxon>Bacteria</taxon>
        <taxon>Bacillati</taxon>
        <taxon>Actinomycetota</taxon>
        <taxon>Actinomycetes</taxon>
        <taxon>Mycobacteriales</taxon>
        <taxon>Nocardiaceae</taxon>
        <taxon>Nocardia</taxon>
    </lineage>
</organism>
<dbReference type="PANTHER" id="PTHR30204:SF93">
    <property type="entry name" value="HTH MERR-TYPE DOMAIN-CONTAINING PROTEIN"/>
    <property type="match status" value="1"/>
</dbReference>
<dbReference type="EMBL" id="AP023396">
    <property type="protein sequence ID" value="BCK54070.1"/>
    <property type="molecule type" value="Genomic_DNA"/>
</dbReference>
<dbReference type="Gene3D" id="1.10.1660.10">
    <property type="match status" value="1"/>
</dbReference>
<dbReference type="GeneID" id="80346409"/>
<dbReference type="AlphaFoldDB" id="A0A7G1KGG9"/>
<dbReference type="InterPro" id="IPR000551">
    <property type="entry name" value="MerR-type_HTH_dom"/>
</dbReference>
<feature type="domain" description="HTH merR-type" evidence="2">
    <location>
        <begin position="39"/>
        <end position="108"/>
    </location>
</feature>
<evidence type="ECO:0000313" key="4">
    <source>
        <dbReference type="Proteomes" id="UP000516173"/>
    </source>
</evidence>
<dbReference type="PRINTS" id="PR00040">
    <property type="entry name" value="HTHMERR"/>
</dbReference>
<dbReference type="KEGG" id="nwl:NWFMUON74_18420"/>
<dbReference type="PANTHER" id="PTHR30204">
    <property type="entry name" value="REDOX-CYCLING DRUG-SENSING TRANSCRIPTIONAL ACTIVATOR SOXR"/>
    <property type="match status" value="1"/>
</dbReference>
<dbReference type="GO" id="GO:0003700">
    <property type="term" value="F:DNA-binding transcription factor activity"/>
    <property type="evidence" value="ECO:0007669"/>
    <property type="project" value="InterPro"/>
</dbReference>
<evidence type="ECO:0000256" key="1">
    <source>
        <dbReference type="ARBA" id="ARBA00023125"/>
    </source>
</evidence>
<evidence type="ECO:0000259" key="2">
    <source>
        <dbReference type="PROSITE" id="PS50937"/>
    </source>
</evidence>
<gene>
    <name evidence="3" type="ORF">NWFMUON74_18420</name>
</gene>
<protein>
    <submittedName>
        <fullName evidence="3">MerR family transcriptional regulator</fullName>
    </submittedName>
</protein>
<dbReference type="InterPro" id="IPR047057">
    <property type="entry name" value="MerR_fam"/>
</dbReference>
<dbReference type="PROSITE" id="PS50937">
    <property type="entry name" value="HTH_MERR_2"/>
    <property type="match status" value="1"/>
</dbReference>
<dbReference type="SMART" id="SM00422">
    <property type="entry name" value="HTH_MERR"/>
    <property type="match status" value="1"/>
</dbReference>
<proteinExistence type="predicted"/>